<feature type="domain" description="GST N-terminal" evidence="1">
    <location>
        <begin position="43"/>
        <end position="128"/>
    </location>
</feature>
<evidence type="ECO:0000313" key="3">
    <source>
        <dbReference type="EMBL" id="KGQ02346.1"/>
    </source>
</evidence>
<dbReference type="Gene3D" id="3.40.30.10">
    <property type="entry name" value="Glutaredoxin"/>
    <property type="match status" value="1"/>
</dbReference>
<dbReference type="InterPro" id="IPR050213">
    <property type="entry name" value="GST_superfamily"/>
</dbReference>
<dbReference type="PANTHER" id="PTHR11571:SF263">
    <property type="entry name" value="GLUTATHIONE S-TRANSFERASE"/>
    <property type="match status" value="1"/>
</dbReference>
<dbReference type="OrthoDB" id="414243at2759"/>
<dbReference type="InterPro" id="IPR004046">
    <property type="entry name" value="GST_C"/>
</dbReference>
<dbReference type="InterPro" id="IPR004045">
    <property type="entry name" value="Glutathione_S-Trfase_N"/>
</dbReference>
<dbReference type="FunFam" id="1.20.1050.10:FF:000051">
    <property type="entry name" value="Glutathione S-transferase"/>
    <property type="match status" value="1"/>
</dbReference>
<feature type="domain" description="GST C-terminal" evidence="2">
    <location>
        <begin position="130"/>
        <end position="264"/>
    </location>
</feature>
<dbReference type="PROSITE" id="PS50405">
    <property type="entry name" value="GST_CTER"/>
    <property type="match status" value="1"/>
</dbReference>
<dbReference type="GO" id="GO:0004364">
    <property type="term" value="F:glutathione transferase activity"/>
    <property type="evidence" value="ECO:0007669"/>
    <property type="project" value="TreeGrafter"/>
</dbReference>
<dbReference type="InterPro" id="IPR036282">
    <property type="entry name" value="Glutathione-S-Trfase_C_sf"/>
</dbReference>
<dbReference type="EMBL" id="ANFO01001622">
    <property type="protein sequence ID" value="KGQ02346.1"/>
    <property type="molecule type" value="Genomic_DNA"/>
</dbReference>
<dbReference type="PANTHER" id="PTHR11571">
    <property type="entry name" value="GLUTATHIONE S-TRANSFERASE"/>
    <property type="match status" value="1"/>
</dbReference>
<dbReference type="GO" id="GO:0006749">
    <property type="term" value="P:glutathione metabolic process"/>
    <property type="evidence" value="ECO:0007669"/>
    <property type="project" value="TreeGrafter"/>
</dbReference>
<accession>A0A0A2V3I0</accession>
<gene>
    <name evidence="3" type="ORF">BBAD15_g12444</name>
</gene>
<evidence type="ECO:0000259" key="1">
    <source>
        <dbReference type="PROSITE" id="PS50404"/>
    </source>
</evidence>
<sequence>MPAASRKSRWIAVSAKPRAARRAARRRDQRLSRVALPRQGERMTYDLWYWDGIPGRGEFVRLALEAGGIPYRERAREPGIGEDALIQDMLSDRKQPPFAPPYLVAGKMTLAQTANILLFLGEKHGLAPATVSGRLWVNQLQLTIADMVAEAHDTHHPISASDYYEDQKEEAARRARGFREERIPKFLGYFERVLAGPDAWLAGGKRWSYADLSLFHLVDGLLFAFPRRMGTQATKFPKVMALHRRVAELPALQAYFASGRRLPFGEGIFRHYRELDAE</sequence>
<keyword evidence="3" id="KW-0808">Transferase</keyword>
<evidence type="ECO:0000313" key="4">
    <source>
        <dbReference type="Proteomes" id="UP000030106"/>
    </source>
</evidence>
<organism evidence="3 4">
    <name type="scientific">Beauveria bassiana D1-5</name>
    <dbReference type="NCBI Taxonomy" id="1245745"/>
    <lineage>
        <taxon>Eukaryota</taxon>
        <taxon>Fungi</taxon>
        <taxon>Dikarya</taxon>
        <taxon>Ascomycota</taxon>
        <taxon>Pezizomycotina</taxon>
        <taxon>Sordariomycetes</taxon>
        <taxon>Hypocreomycetidae</taxon>
        <taxon>Hypocreales</taxon>
        <taxon>Cordycipitaceae</taxon>
        <taxon>Beauveria</taxon>
    </lineage>
</organism>
<dbReference type="SUPFAM" id="SSF52833">
    <property type="entry name" value="Thioredoxin-like"/>
    <property type="match status" value="1"/>
</dbReference>
<comment type="caution">
    <text evidence="3">The sequence shown here is derived from an EMBL/GenBank/DDBJ whole genome shotgun (WGS) entry which is preliminary data.</text>
</comment>
<dbReference type="Proteomes" id="UP000030106">
    <property type="component" value="Unassembled WGS sequence"/>
</dbReference>
<dbReference type="CDD" id="cd03039">
    <property type="entry name" value="GST_N_Sigma_like"/>
    <property type="match status" value="1"/>
</dbReference>
<reference evidence="3 4" key="1">
    <citation type="submission" date="2012-10" db="EMBL/GenBank/DDBJ databases">
        <title>Genome sequencing and analysis of entomopathogenic fungi Beauveria bassiana D1-5.</title>
        <authorList>
            <person name="Li Q."/>
            <person name="Wang L."/>
            <person name="Zhang Z."/>
            <person name="Wang Q."/>
            <person name="Ren J."/>
            <person name="Wang M."/>
            <person name="Xu W."/>
            <person name="Wang J."/>
            <person name="Lu Y."/>
            <person name="Du Q."/>
            <person name="Sun Z."/>
        </authorList>
    </citation>
    <scope>NUCLEOTIDE SEQUENCE [LARGE SCALE GENOMIC DNA]</scope>
    <source>
        <strain evidence="3 4">D1-5</strain>
    </source>
</reference>
<name>A0A0A2V3I0_BEABA</name>
<dbReference type="AlphaFoldDB" id="A0A0A2V3I0"/>
<dbReference type="Pfam" id="PF14497">
    <property type="entry name" value="GST_C_3"/>
    <property type="match status" value="1"/>
</dbReference>
<protein>
    <submittedName>
        <fullName evidence="3">Glutathione S-transferase</fullName>
    </submittedName>
</protein>
<evidence type="ECO:0000259" key="2">
    <source>
        <dbReference type="PROSITE" id="PS50405"/>
    </source>
</evidence>
<dbReference type="CDD" id="cd03192">
    <property type="entry name" value="GST_C_Sigma_like"/>
    <property type="match status" value="1"/>
</dbReference>
<dbReference type="SUPFAM" id="SSF47616">
    <property type="entry name" value="GST C-terminal domain-like"/>
    <property type="match status" value="1"/>
</dbReference>
<dbReference type="InterPro" id="IPR036249">
    <property type="entry name" value="Thioredoxin-like_sf"/>
</dbReference>
<dbReference type="InterPro" id="IPR010987">
    <property type="entry name" value="Glutathione-S-Trfase_C-like"/>
</dbReference>
<proteinExistence type="predicted"/>
<dbReference type="HOGENOM" id="CLU_039475_0_1_1"/>
<dbReference type="Gene3D" id="1.20.1050.10">
    <property type="match status" value="1"/>
</dbReference>
<dbReference type="PROSITE" id="PS50404">
    <property type="entry name" value="GST_NTER"/>
    <property type="match status" value="1"/>
</dbReference>
<dbReference type="STRING" id="1245745.A0A0A2V3I0"/>